<dbReference type="Proteomes" id="UP000245839">
    <property type="component" value="Unassembled WGS sequence"/>
</dbReference>
<dbReference type="GO" id="GO:0046872">
    <property type="term" value="F:metal ion binding"/>
    <property type="evidence" value="ECO:0007669"/>
    <property type="project" value="UniProtKB-KW"/>
</dbReference>
<dbReference type="SUPFAM" id="SSF89562">
    <property type="entry name" value="RraA-like"/>
    <property type="match status" value="1"/>
</dbReference>
<gene>
    <name evidence="6" type="ORF">BCF38_12111</name>
    <name evidence="7" type="ORF">SAMN05421539_12111</name>
</gene>
<name>A0A2Y9B7K6_9RHOB</name>
<evidence type="ECO:0000256" key="1">
    <source>
        <dbReference type="ARBA" id="ARBA00001968"/>
    </source>
</evidence>
<dbReference type="Pfam" id="PF03737">
    <property type="entry name" value="RraA-like"/>
    <property type="match status" value="1"/>
</dbReference>
<evidence type="ECO:0000313" key="8">
    <source>
        <dbReference type="Proteomes" id="UP000245839"/>
    </source>
</evidence>
<evidence type="ECO:0000256" key="3">
    <source>
        <dbReference type="ARBA" id="ARBA00029596"/>
    </source>
</evidence>
<dbReference type="CDD" id="cd16841">
    <property type="entry name" value="RraA_family"/>
    <property type="match status" value="1"/>
</dbReference>
<dbReference type="InterPro" id="IPR005493">
    <property type="entry name" value="RraA/RraA-like"/>
</dbReference>
<reference evidence="6 8" key="2">
    <citation type="submission" date="2018-03" db="EMBL/GenBank/DDBJ databases">
        <title>Genomic Encyclopedia of Archaeal and Bacterial Type Strains, Phase II (KMG-II): from individual species to whole genera.</title>
        <authorList>
            <person name="Goeker M."/>
        </authorList>
    </citation>
    <scope>NUCLEOTIDE SEQUENCE [LARGE SCALE GENOMIC DNA]</scope>
    <source>
        <strain evidence="6 8">DSM 25227</strain>
    </source>
</reference>
<keyword evidence="5" id="KW-0460">Magnesium</keyword>
<evidence type="ECO:0000256" key="2">
    <source>
        <dbReference type="ARBA" id="ARBA00016549"/>
    </source>
</evidence>
<organism evidence="7 9">
    <name type="scientific">Jannaschia seohaensis</name>
    <dbReference type="NCBI Taxonomy" id="475081"/>
    <lineage>
        <taxon>Bacteria</taxon>
        <taxon>Pseudomonadati</taxon>
        <taxon>Pseudomonadota</taxon>
        <taxon>Alphaproteobacteria</taxon>
        <taxon>Rhodobacterales</taxon>
        <taxon>Roseobacteraceae</taxon>
        <taxon>Jannaschia</taxon>
    </lineage>
</organism>
<evidence type="ECO:0000256" key="5">
    <source>
        <dbReference type="PIRSR" id="PIRSR605493-1"/>
    </source>
</evidence>
<evidence type="ECO:0000256" key="4">
    <source>
        <dbReference type="ARBA" id="ARBA00030169"/>
    </source>
</evidence>
<sequence>MIEEPKRLRIARSPRRPTEAHIAAFAGIPTGFVVDAMWGSGAMDASIAPLPGLPDRVHGPAMTAGNRPGDLLATLGAIHLAQPGDVIVAEAQGYMGCAAAGDRVMGILKNRGGVGLVTDGPMRDLDGLQSVGLPVWCRGLTPNSPVARGPGTVGLPVIVGGIPVEAGDMIVADRDGVVVVPFARIDETIAALARVAEAERALDAEVAEGRDQVGLIGEMLERGDEVEWV</sequence>
<dbReference type="PANTHER" id="PTHR33254">
    <property type="entry name" value="4-HYDROXY-4-METHYL-2-OXOGLUTARATE ALDOLASE 3-RELATED"/>
    <property type="match status" value="1"/>
</dbReference>
<keyword evidence="5" id="KW-0479">Metal-binding</keyword>
<feature type="binding site" evidence="5">
    <location>
        <position position="124"/>
    </location>
    <ligand>
        <name>Mg(2+)</name>
        <dbReference type="ChEBI" id="CHEBI:18420"/>
    </ligand>
</feature>
<feature type="binding site" evidence="5">
    <location>
        <position position="123"/>
    </location>
    <ligand>
        <name>substrate</name>
    </ligand>
</feature>
<evidence type="ECO:0000313" key="9">
    <source>
        <dbReference type="Proteomes" id="UP000251571"/>
    </source>
</evidence>
<evidence type="ECO:0000313" key="6">
    <source>
        <dbReference type="EMBL" id="PWJ10907.1"/>
    </source>
</evidence>
<dbReference type="EMBL" id="UETC01000021">
    <property type="protein sequence ID" value="SSA51508.1"/>
    <property type="molecule type" value="Genomic_DNA"/>
</dbReference>
<evidence type="ECO:0000313" key="7">
    <source>
        <dbReference type="EMBL" id="SSA51508.1"/>
    </source>
</evidence>
<protein>
    <recommendedName>
        <fullName evidence="2">Putative 4-hydroxy-4-methyl-2-oxoglutarate aldolase</fullName>
    </recommendedName>
    <alternativeName>
        <fullName evidence="3">Regulator of ribonuclease activity homolog</fullName>
    </alternativeName>
    <alternativeName>
        <fullName evidence="4">RraA-like protein</fullName>
    </alternativeName>
</protein>
<accession>A0A2Y9B7K6</accession>
<dbReference type="RefSeq" id="WP_109566401.1">
    <property type="nucleotide sequence ID" value="NZ_QGDJ01000021.1"/>
</dbReference>
<dbReference type="AlphaFoldDB" id="A0A2Y9B7K6"/>
<dbReference type="EMBL" id="QGDJ01000021">
    <property type="protein sequence ID" value="PWJ10907.1"/>
    <property type="molecule type" value="Genomic_DNA"/>
</dbReference>
<keyword evidence="8" id="KW-1185">Reference proteome</keyword>
<dbReference type="OrthoDB" id="9812532at2"/>
<dbReference type="Proteomes" id="UP000251571">
    <property type="component" value="Unassembled WGS sequence"/>
</dbReference>
<proteinExistence type="predicted"/>
<dbReference type="Gene3D" id="3.50.30.40">
    <property type="entry name" value="Ribonuclease E inhibitor RraA/RraA-like"/>
    <property type="match status" value="1"/>
</dbReference>
<comment type="cofactor">
    <cofactor evidence="1">
        <name>a divalent metal cation</name>
        <dbReference type="ChEBI" id="CHEBI:60240"/>
    </cofactor>
</comment>
<dbReference type="InterPro" id="IPR036704">
    <property type="entry name" value="RraA/RraA-like_sf"/>
</dbReference>
<comment type="cofactor">
    <cofactor evidence="5">
        <name>Mg(2+)</name>
        <dbReference type="ChEBI" id="CHEBI:18420"/>
    </cofactor>
</comment>
<reference evidence="7 9" key="1">
    <citation type="submission" date="2016-10" db="EMBL/GenBank/DDBJ databases">
        <authorList>
            <person name="Cai Z."/>
        </authorList>
    </citation>
    <scope>NUCLEOTIDE SEQUENCE [LARGE SCALE GENOMIC DNA]</scope>
    <source>
        <strain evidence="7 9">DSM 25227</strain>
    </source>
</reference>
<dbReference type="PANTHER" id="PTHR33254:SF4">
    <property type="entry name" value="4-HYDROXY-4-METHYL-2-OXOGLUTARATE ALDOLASE 3-RELATED"/>
    <property type="match status" value="1"/>
</dbReference>
<feature type="binding site" evidence="5">
    <location>
        <begin position="101"/>
        <end position="104"/>
    </location>
    <ligand>
        <name>substrate</name>
    </ligand>
</feature>